<evidence type="ECO:0000313" key="2">
    <source>
        <dbReference type="Proteomes" id="UP000077275"/>
    </source>
</evidence>
<accession>A0A166CUH0</accession>
<name>A0A166CUH0_9EURY</name>
<proteinExistence type="predicted"/>
<evidence type="ECO:0000313" key="1">
    <source>
        <dbReference type="EMBL" id="KZX16917.1"/>
    </source>
</evidence>
<comment type="caution">
    <text evidence="1">The sequence shown here is derived from an EMBL/GenBank/DDBJ whole genome shotgun (WGS) entry which is preliminary data.</text>
</comment>
<dbReference type="EMBL" id="LWMW01000084">
    <property type="protein sequence ID" value="KZX16917.1"/>
    <property type="molecule type" value="Genomic_DNA"/>
</dbReference>
<sequence length="92" mass="10594">MKNIIVSLKAVLNKEKSQPTTNCSKLKILAADGKMKETTVATTEEISRIIQQIHSSNKKSNLTNNHLNTRLKFNKQIFKYARLKFNKQSLKY</sequence>
<dbReference type="PATRIC" id="fig|47311.3.peg.542"/>
<gene>
    <name evidence="1" type="ORF">MBCUT_04680</name>
</gene>
<protein>
    <submittedName>
        <fullName evidence="1">Uncharacterized protein</fullName>
    </submittedName>
</protein>
<dbReference type="Proteomes" id="UP000077275">
    <property type="component" value="Unassembled WGS sequence"/>
</dbReference>
<dbReference type="AlphaFoldDB" id="A0A166CUH0"/>
<keyword evidence="2" id="KW-1185">Reference proteome</keyword>
<organism evidence="1 2">
    <name type="scientific">Methanobrevibacter cuticularis</name>
    <dbReference type="NCBI Taxonomy" id="47311"/>
    <lineage>
        <taxon>Archaea</taxon>
        <taxon>Methanobacteriati</taxon>
        <taxon>Methanobacteriota</taxon>
        <taxon>Methanomada group</taxon>
        <taxon>Methanobacteria</taxon>
        <taxon>Methanobacteriales</taxon>
        <taxon>Methanobacteriaceae</taxon>
        <taxon>Methanobrevibacter</taxon>
    </lineage>
</organism>
<reference evidence="1 2" key="1">
    <citation type="submission" date="2016-04" db="EMBL/GenBank/DDBJ databases">
        <title>Genome sequence of Methanobrevibacter cuticularis DSM 11139.</title>
        <authorList>
            <person name="Poehlein A."/>
            <person name="Seedorf H."/>
            <person name="Daniel R."/>
        </authorList>
    </citation>
    <scope>NUCLEOTIDE SEQUENCE [LARGE SCALE GENOMIC DNA]</scope>
    <source>
        <strain evidence="1 2">DSM 11139</strain>
    </source>
</reference>